<feature type="compositionally biased region" description="Basic and acidic residues" evidence="1">
    <location>
        <begin position="35"/>
        <end position="53"/>
    </location>
</feature>
<feature type="compositionally biased region" description="Polar residues" evidence="1">
    <location>
        <begin position="79"/>
        <end position="88"/>
    </location>
</feature>
<dbReference type="EMBL" id="CAJMXA010002174">
    <property type="protein sequence ID" value="CAE6477135.1"/>
    <property type="molecule type" value="Genomic_DNA"/>
</dbReference>
<feature type="region of interest" description="Disordered" evidence="1">
    <location>
        <begin position="290"/>
        <end position="312"/>
    </location>
</feature>
<accession>A0A8H3C7I9</accession>
<dbReference type="Gene3D" id="1.20.58.120">
    <property type="entry name" value="BAG domain"/>
    <property type="match status" value="1"/>
</dbReference>
<gene>
    <name evidence="2" type="ORF">RDB_LOCUS82348</name>
</gene>
<name>A0A8H3C7I9_9AGAM</name>
<dbReference type="GO" id="GO:0051087">
    <property type="term" value="F:protein-folding chaperone binding"/>
    <property type="evidence" value="ECO:0007669"/>
    <property type="project" value="InterPro"/>
</dbReference>
<feature type="compositionally biased region" description="Polar residues" evidence="1">
    <location>
        <begin position="109"/>
        <end position="122"/>
    </location>
</feature>
<dbReference type="AlphaFoldDB" id="A0A8H3C7I9"/>
<evidence type="ECO:0008006" key="4">
    <source>
        <dbReference type="Google" id="ProtNLM"/>
    </source>
</evidence>
<feature type="region of interest" description="Disordered" evidence="1">
    <location>
        <begin position="79"/>
        <end position="226"/>
    </location>
</feature>
<protein>
    <recommendedName>
        <fullName evidence="4">BAG domain-containing protein</fullName>
    </recommendedName>
</protein>
<feature type="compositionally biased region" description="Basic and acidic residues" evidence="1">
    <location>
        <begin position="142"/>
        <end position="151"/>
    </location>
</feature>
<feature type="region of interest" description="Disordered" evidence="1">
    <location>
        <begin position="1"/>
        <end position="63"/>
    </location>
</feature>
<comment type="caution">
    <text evidence="2">The sequence shown here is derived from an EMBL/GenBank/DDBJ whole genome shotgun (WGS) entry which is preliminary data.</text>
</comment>
<reference evidence="2" key="1">
    <citation type="submission" date="2021-01" db="EMBL/GenBank/DDBJ databases">
        <authorList>
            <person name="Kaushik A."/>
        </authorList>
    </citation>
    <scope>NUCLEOTIDE SEQUENCE</scope>
    <source>
        <strain evidence="2">AG6-10EEA</strain>
    </source>
</reference>
<dbReference type="InterPro" id="IPR036533">
    <property type="entry name" value="BAG_dom_sf"/>
</dbReference>
<evidence type="ECO:0000313" key="2">
    <source>
        <dbReference type="EMBL" id="CAE6477135.1"/>
    </source>
</evidence>
<evidence type="ECO:0000313" key="3">
    <source>
        <dbReference type="Proteomes" id="UP000663853"/>
    </source>
</evidence>
<organism evidence="2 3">
    <name type="scientific">Rhizoctonia solani</name>
    <dbReference type="NCBI Taxonomy" id="456999"/>
    <lineage>
        <taxon>Eukaryota</taxon>
        <taxon>Fungi</taxon>
        <taxon>Dikarya</taxon>
        <taxon>Basidiomycota</taxon>
        <taxon>Agaricomycotina</taxon>
        <taxon>Agaricomycetes</taxon>
        <taxon>Cantharellales</taxon>
        <taxon>Ceratobasidiaceae</taxon>
        <taxon>Rhizoctonia</taxon>
    </lineage>
</organism>
<dbReference type="SUPFAM" id="SSF63491">
    <property type="entry name" value="BAG domain"/>
    <property type="match status" value="1"/>
</dbReference>
<feature type="compositionally biased region" description="Polar residues" evidence="1">
    <location>
        <begin position="54"/>
        <end position="63"/>
    </location>
</feature>
<dbReference type="Proteomes" id="UP000663853">
    <property type="component" value="Unassembled WGS sequence"/>
</dbReference>
<sequence length="442" mass="49347">MSYRYTAAPGYLSPPPAMAPAHHPTHKAAGSYSYRRSEDTSMRSYHSRSDYAETTHSVGARSTYSYDARSGIATFDARSTYSPDTRSAYSPDARSAYSPDARTAYSPDARSTYSPDARSTCSYDARSTRSVDARSTYSADARPVRSTDVKSVRSTGARSSRSKSRTRADPEPQKFLSVQAVPVHYPSTGSHCSRSRSRAAPSLTHSAPSTSSDDDNESDAGHPVVGLSTPYTAKVALWRDDVNDVRNDVPPETIIPPHVKARYEYAQRQYETSPSLSSNDIPSIVVPSYTAPSRVPSPESTSPPYPLSTHPSAPAVDIERKIDEIEDIEYEVHSRILNFILPSSLDFGEKLPNGEFPSLPYTGRNKPLIEHRHYLDKTLLRMDEIQSFNDSRIKDVRKRVVTTVQEQLDQLNRMEKMVRDNMHYERWKKTPRIQVTAPPATT</sequence>
<proteinExistence type="predicted"/>
<evidence type="ECO:0000256" key="1">
    <source>
        <dbReference type="SAM" id="MobiDB-lite"/>
    </source>
</evidence>